<gene>
    <name evidence="1" type="ORF">KPL71_003006</name>
</gene>
<evidence type="ECO:0000313" key="2">
    <source>
        <dbReference type="Proteomes" id="UP000829398"/>
    </source>
</evidence>
<protein>
    <submittedName>
        <fullName evidence="1">Protein EMSY-LIKE 3</fullName>
    </submittedName>
</protein>
<reference evidence="2" key="1">
    <citation type="journal article" date="2023" name="Hortic. Res.">
        <title>A chromosome-level phased genome enabling allele-level studies in sweet orange: a case study on citrus Huanglongbing tolerance.</title>
        <authorList>
            <person name="Wu B."/>
            <person name="Yu Q."/>
            <person name="Deng Z."/>
            <person name="Duan Y."/>
            <person name="Luo F."/>
            <person name="Gmitter F. Jr."/>
        </authorList>
    </citation>
    <scope>NUCLEOTIDE SEQUENCE [LARGE SCALE GENOMIC DNA]</scope>
    <source>
        <strain evidence="2">cv. Valencia</strain>
    </source>
</reference>
<keyword evidence="2" id="KW-1185">Reference proteome</keyword>
<organism evidence="1 2">
    <name type="scientific">Citrus sinensis</name>
    <name type="common">Sweet orange</name>
    <name type="synonym">Citrus aurantium var. sinensis</name>
    <dbReference type="NCBI Taxonomy" id="2711"/>
    <lineage>
        <taxon>Eukaryota</taxon>
        <taxon>Viridiplantae</taxon>
        <taxon>Streptophyta</taxon>
        <taxon>Embryophyta</taxon>
        <taxon>Tracheophyta</taxon>
        <taxon>Spermatophyta</taxon>
        <taxon>Magnoliopsida</taxon>
        <taxon>eudicotyledons</taxon>
        <taxon>Gunneridae</taxon>
        <taxon>Pentapetalae</taxon>
        <taxon>rosids</taxon>
        <taxon>malvids</taxon>
        <taxon>Sapindales</taxon>
        <taxon>Rutaceae</taxon>
        <taxon>Aurantioideae</taxon>
        <taxon>Citrus</taxon>
    </lineage>
</organism>
<proteinExistence type="predicted"/>
<name>A0ACB8MUQ6_CITSI</name>
<dbReference type="Proteomes" id="UP000829398">
    <property type="component" value="Chromosome 2"/>
</dbReference>
<accession>A0ACB8MUQ6</accession>
<dbReference type="EMBL" id="CM039171">
    <property type="protein sequence ID" value="KAH9789435.1"/>
    <property type="molecule type" value="Genomic_DNA"/>
</dbReference>
<comment type="caution">
    <text evidence="1">The sequence shown here is derived from an EMBL/GenBank/DDBJ whole genome shotgun (WGS) entry which is preliminary data.</text>
</comment>
<sequence length="417" mass="45957">MDYQLSDSSGTDDDLPPSHHNRFQRGVRPTGNGRSAVIGSASLPRMQNDMATQIHSVEQDAYSSVLRAFKAQSDAITWEKESLITELRKELRVSDEEHRELLSKVNADDIILRIREWRKASGLQPGMPSIPQPVHDPAPSPTVSASRKKTKTSQSYFYAPFPVKWMQFSTGLAGRGQVANRGSSGAFPANGPSEAATYNPLIGRKVWTRWPEDNHFYEAVITDYNPNEGRHALVYDINTADETWEWVNLKEISPEDIKWEGDEPGISRKGGRPGPGRGTKKPLTRGGGVSGAGRGRGTMKPKKGFPFSQNGIGKKPLGDIEILHTETLIKEVEKVFAANHPDPTDVEKAKRVLKEQELALVNAIAKLEDASDGESAEQGEHQFSQGQSMNQERGWRKRPYSEMGGMVDGSAGNNSGQ</sequence>
<evidence type="ECO:0000313" key="1">
    <source>
        <dbReference type="EMBL" id="KAH9789435.1"/>
    </source>
</evidence>